<accession>A0A2T8IL54</accession>
<dbReference type="Proteomes" id="UP000243499">
    <property type="component" value="Chromosome 5"/>
</dbReference>
<evidence type="ECO:0000313" key="2">
    <source>
        <dbReference type="EMBL" id="PVH38405.1"/>
    </source>
</evidence>
<evidence type="ECO:0000256" key="1">
    <source>
        <dbReference type="SAM" id="MobiDB-lite"/>
    </source>
</evidence>
<dbReference type="PANTHER" id="PTHR33237:SF46">
    <property type="entry name" value="OS01G0606100 PROTEIN"/>
    <property type="match status" value="1"/>
</dbReference>
<feature type="region of interest" description="Disordered" evidence="1">
    <location>
        <begin position="1"/>
        <end position="33"/>
    </location>
</feature>
<name>A0A2T8IL54_9POAL</name>
<organism evidence="2">
    <name type="scientific">Panicum hallii</name>
    <dbReference type="NCBI Taxonomy" id="206008"/>
    <lineage>
        <taxon>Eukaryota</taxon>
        <taxon>Viridiplantae</taxon>
        <taxon>Streptophyta</taxon>
        <taxon>Embryophyta</taxon>
        <taxon>Tracheophyta</taxon>
        <taxon>Spermatophyta</taxon>
        <taxon>Magnoliopsida</taxon>
        <taxon>Liliopsida</taxon>
        <taxon>Poales</taxon>
        <taxon>Poaceae</taxon>
        <taxon>PACMAD clade</taxon>
        <taxon>Panicoideae</taxon>
        <taxon>Panicodae</taxon>
        <taxon>Paniceae</taxon>
        <taxon>Panicinae</taxon>
        <taxon>Panicum</taxon>
        <taxon>Panicum sect. Panicum</taxon>
    </lineage>
</organism>
<dbReference type="PANTHER" id="PTHR33237">
    <property type="entry name" value="F2P16.13 PROTEIN-RELATED"/>
    <property type="match status" value="1"/>
</dbReference>
<dbReference type="AlphaFoldDB" id="A0A2T8IL54"/>
<reference evidence="2" key="1">
    <citation type="submission" date="2018-04" db="EMBL/GenBank/DDBJ databases">
        <title>WGS assembly of Panicum hallii.</title>
        <authorList>
            <person name="Lovell J."/>
            <person name="Jenkins J."/>
            <person name="Lowry D."/>
            <person name="Mamidi S."/>
            <person name="Sreedasyam A."/>
            <person name="Weng X."/>
            <person name="Barry K."/>
            <person name="Bonette J."/>
            <person name="Campitelli B."/>
            <person name="Daum C."/>
            <person name="Gordon S."/>
            <person name="Gould B."/>
            <person name="Lipzen A."/>
            <person name="Macqueen A."/>
            <person name="Palacio-Mejia J."/>
            <person name="Plott C."/>
            <person name="Shakirov E."/>
            <person name="Shu S."/>
            <person name="Yoshinaga Y."/>
            <person name="Zane M."/>
            <person name="Rokhsar D."/>
            <person name="Grimwood J."/>
            <person name="Schmutz J."/>
            <person name="Juenger T."/>
        </authorList>
    </citation>
    <scope>NUCLEOTIDE SEQUENCE [LARGE SCALE GENOMIC DNA]</scope>
    <source>
        <strain evidence="2">FIL2</strain>
    </source>
</reference>
<dbReference type="Gramene" id="PVH38405">
    <property type="protein sequence ID" value="PVH38405"/>
    <property type="gene ID" value="PAHAL_5G251800"/>
</dbReference>
<sequence length="158" mass="17103">MISAYSRLLQPQPGERPHHRLPPPPPPPPMAGLLSKVSSAVAACARRVSRAARRLLRARRPRRDCRQLVPADDDRQEYSGDDSGGEEGGLWRRAILMGERCKPLDFPGAIHYDSFGRRLAAAPPPRGGKATAGPGPGALLCRSACDVDEAALAYMWTS</sequence>
<proteinExistence type="predicted"/>
<dbReference type="EMBL" id="CM008050">
    <property type="protein sequence ID" value="PVH38405.1"/>
    <property type="molecule type" value="Genomic_DNA"/>
</dbReference>
<gene>
    <name evidence="2" type="ORF">PAHAL_5G251800</name>
</gene>
<feature type="region of interest" description="Disordered" evidence="1">
    <location>
        <begin position="62"/>
        <end position="88"/>
    </location>
</feature>
<protein>
    <submittedName>
        <fullName evidence="2">Uncharacterized protein</fullName>
    </submittedName>
</protein>